<protein>
    <submittedName>
        <fullName evidence="3">Uncharacterized protein</fullName>
    </submittedName>
</protein>
<dbReference type="Proteomes" id="UP000708208">
    <property type="component" value="Unassembled WGS sequence"/>
</dbReference>
<feature type="signal peptide" evidence="2">
    <location>
        <begin position="1"/>
        <end position="25"/>
    </location>
</feature>
<evidence type="ECO:0000256" key="2">
    <source>
        <dbReference type="SAM" id="SignalP"/>
    </source>
</evidence>
<feature type="chain" id="PRO_5035324372" evidence="2">
    <location>
        <begin position="26"/>
        <end position="166"/>
    </location>
</feature>
<feature type="transmembrane region" description="Helical" evidence="1">
    <location>
        <begin position="122"/>
        <end position="143"/>
    </location>
</feature>
<dbReference type="EMBL" id="CAJVCH010466856">
    <property type="protein sequence ID" value="CAG7820024.1"/>
    <property type="molecule type" value="Genomic_DNA"/>
</dbReference>
<organism evidence="3 4">
    <name type="scientific">Allacma fusca</name>
    <dbReference type="NCBI Taxonomy" id="39272"/>
    <lineage>
        <taxon>Eukaryota</taxon>
        <taxon>Metazoa</taxon>
        <taxon>Ecdysozoa</taxon>
        <taxon>Arthropoda</taxon>
        <taxon>Hexapoda</taxon>
        <taxon>Collembola</taxon>
        <taxon>Symphypleona</taxon>
        <taxon>Sminthuridae</taxon>
        <taxon>Allacma</taxon>
    </lineage>
</organism>
<dbReference type="AlphaFoldDB" id="A0A8J2LC34"/>
<feature type="transmembrane region" description="Helical" evidence="1">
    <location>
        <begin position="38"/>
        <end position="70"/>
    </location>
</feature>
<keyword evidence="1" id="KW-1133">Transmembrane helix</keyword>
<gene>
    <name evidence="3" type="ORF">AFUS01_LOCUS30434</name>
</gene>
<feature type="non-terminal residue" evidence="3">
    <location>
        <position position="1"/>
    </location>
</feature>
<name>A0A8J2LC34_9HEXA</name>
<evidence type="ECO:0000313" key="4">
    <source>
        <dbReference type="Proteomes" id="UP000708208"/>
    </source>
</evidence>
<accession>A0A8J2LC34</accession>
<reference evidence="3" key="1">
    <citation type="submission" date="2021-06" db="EMBL/GenBank/DDBJ databases">
        <authorList>
            <person name="Hodson N. C."/>
            <person name="Mongue J. A."/>
            <person name="Jaron S. K."/>
        </authorList>
    </citation>
    <scope>NUCLEOTIDE SEQUENCE</scope>
</reference>
<keyword evidence="1" id="KW-0812">Transmembrane</keyword>
<comment type="caution">
    <text evidence="3">The sequence shown here is derived from an EMBL/GenBank/DDBJ whole genome shotgun (WGS) entry which is preliminary data.</text>
</comment>
<proteinExistence type="predicted"/>
<keyword evidence="4" id="KW-1185">Reference proteome</keyword>
<keyword evidence="1" id="KW-0472">Membrane</keyword>
<evidence type="ECO:0000256" key="1">
    <source>
        <dbReference type="SAM" id="Phobius"/>
    </source>
</evidence>
<evidence type="ECO:0000313" key="3">
    <source>
        <dbReference type="EMBL" id="CAG7820024.1"/>
    </source>
</evidence>
<keyword evidence="2" id="KW-0732">Signal</keyword>
<sequence>MPFMIFGAGVATILLVLFLPERSFSVHCLIPVTYQSSMTYFACSVVDVAFLVNTTSTGSVGMFIILAFFLKIDGSLDALIPGQNSERYSNWRETFLNSSIDSCKKIQLELQLYNHKFMNMNYFIKLFDMVMPTICFYFAIVYYDQHPKFALNFLMIGLDVMMGFVL</sequence>